<dbReference type="eggNOG" id="ENOG502SBIG">
    <property type="taxonomic scope" value="Eukaryota"/>
</dbReference>
<dbReference type="GO" id="GO:0050727">
    <property type="term" value="P:regulation of inflammatory response"/>
    <property type="evidence" value="ECO:0007669"/>
    <property type="project" value="TreeGrafter"/>
</dbReference>
<dbReference type="SMART" id="SM01289">
    <property type="entry name" value="PYRIN"/>
    <property type="match status" value="1"/>
</dbReference>
<accession>H0XCK3</accession>
<dbReference type="GO" id="GO:0005938">
    <property type="term" value="C:cell cortex"/>
    <property type="evidence" value="ECO:0007669"/>
    <property type="project" value="TreeGrafter"/>
</dbReference>
<dbReference type="Pfam" id="PF05729">
    <property type="entry name" value="NACHT"/>
    <property type="match status" value="1"/>
</dbReference>
<dbReference type="InterPro" id="IPR027417">
    <property type="entry name" value="P-loop_NTPase"/>
</dbReference>
<keyword evidence="4" id="KW-0547">Nucleotide-binding</keyword>
<reference evidence="9" key="2">
    <citation type="submission" date="2025-08" db="UniProtKB">
        <authorList>
            <consortium name="Ensembl"/>
        </authorList>
    </citation>
    <scope>IDENTIFICATION</scope>
</reference>
<dbReference type="AlphaFoldDB" id="H0XCK3"/>
<dbReference type="FunFam" id="3.40.50.300:FF:000442">
    <property type="entry name" value="NACHT, LRR and PYD domains-containing protein 3"/>
    <property type="match status" value="1"/>
</dbReference>
<dbReference type="GO" id="GO:0106333">
    <property type="term" value="C:subcortical maternal complex"/>
    <property type="evidence" value="ECO:0007669"/>
    <property type="project" value="Ensembl"/>
</dbReference>
<dbReference type="GO" id="GO:0015631">
    <property type="term" value="F:tubulin binding"/>
    <property type="evidence" value="ECO:0007669"/>
    <property type="project" value="Ensembl"/>
</dbReference>
<reference evidence="9" key="3">
    <citation type="submission" date="2025-09" db="UniProtKB">
        <authorList>
            <consortium name="Ensembl"/>
        </authorList>
    </citation>
    <scope>IDENTIFICATION</scope>
</reference>
<dbReference type="SUPFAM" id="SSF47986">
    <property type="entry name" value="DEATH domain"/>
    <property type="match status" value="1"/>
</dbReference>
<dbReference type="Pfam" id="PF13516">
    <property type="entry name" value="LRR_6"/>
    <property type="match status" value="5"/>
</dbReference>
<dbReference type="STRING" id="30611.ENSOGAP00000013525"/>
<evidence type="ECO:0000313" key="10">
    <source>
        <dbReference type="Proteomes" id="UP000005225"/>
    </source>
</evidence>
<dbReference type="InParanoid" id="H0XCK3"/>
<dbReference type="SUPFAM" id="SSF52047">
    <property type="entry name" value="RNI-like"/>
    <property type="match status" value="2"/>
</dbReference>
<feature type="compositionally biased region" description="Basic and acidic residues" evidence="6">
    <location>
        <begin position="208"/>
        <end position="218"/>
    </location>
</feature>
<evidence type="ECO:0000313" key="9">
    <source>
        <dbReference type="Ensembl" id="ENSOGAP00000013525.2"/>
    </source>
</evidence>
<evidence type="ECO:0000259" key="7">
    <source>
        <dbReference type="PROSITE" id="PS50824"/>
    </source>
</evidence>
<feature type="domain" description="NACHT" evidence="8">
    <location>
        <begin position="287"/>
        <end position="418"/>
    </location>
</feature>
<keyword evidence="10" id="KW-1185">Reference proteome</keyword>
<evidence type="ECO:0000256" key="5">
    <source>
        <dbReference type="ARBA" id="ARBA00022840"/>
    </source>
</evidence>
<reference evidence="10" key="1">
    <citation type="submission" date="2011-03" db="EMBL/GenBank/DDBJ databases">
        <title>Version 3 of the genome sequence of Otolemur garnettii (Bushbaby).</title>
        <authorList>
            <consortium name="The Broad Institute Genome Sequencing Platform"/>
            <person name="Di Palma F."/>
            <person name="Johnson J."/>
            <person name="Lander E.S."/>
            <person name="Lindblad-Toh K."/>
            <person name="Jaffe D.B."/>
            <person name="Gnerre S."/>
            <person name="MacCallum I."/>
            <person name="Przybylski D."/>
            <person name="Ribeiro F.J."/>
            <person name="Burton J.N."/>
            <person name="Walker B.J."/>
            <person name="Sharpe T."/>
            <person name="Hall G."/>
        </authorList>
    </citation>
    <scope>NUCLEOTIDE SEQUENCE [LARGE SCALE GENOMIC DNA]</scope>
</reference>
<dbReference type="Gene3D" id="3.40.50.300">
    <property type="entry name" value="P-loop containing nucleotide triphosphate hydrolases"/>
    <property type="match status" value="1"/>
</dbReference>
<keyword evidence="3" id="KW-0677">Repeat</keyword>
<dbReference type="InterPro" id="IPR050637">
    <property type="entry name" value="NLRP_innate_immun_reg"/>
</dbReference>
<proteinExistence type="inferred from homology"/>
<dbReference type="Gene3D" id="3.80.10.10">
    <property type="entry name" value="Ribonuclease Inhibitor"/>
    <property type="match status" value="1"/>
</dbReference>
<dbReference type="InterPro" id="IPR041075">
    <property type="entry name" value="NOD1/2_WH"/>
</dbReference>
<dbReference type="InterPro" id="IPR007111">
    <property type="entry name" value="NACHT_NTPase"/>
</dbReference>
<dbReference type="EMBL" id="AAQR03119516">
    <property type="status" value="NOT_ANNOTATED_CDS"/>
    <property type="molecule type" value="Genomic_DNA"/>
</dbReference>
<dbReference type="Ensembl" id="ENSOGAT00000015110.2">
    <property type="protein sequence ID" value="ENSOGAP00000013525.2"/>
    <property type="gene ID" value="ENSOGAG00000015105.2"/>
</dbReference>
<dbReference type="InterPro" id="IPR041267">
    <property type="entry name" value="NLRP_HD2"/>
</dbReference>
<sequence>IKRGGGLNLLTGGSLLSNSTEHLIILPTGLIGCLLPKNPLFHQHLCFQRRIEMEEDDLSSFSSYGLQWFLKELDKEELQAFKELLKEKSSESAICSVPQAEVDSADVERLAFLLHEYYTGPQAWAMSLNIFEEMNLPTLLKKAKDAMKKHSLAEIPEDAEQTKIDQGPSQGGGSEISQAEEQDDAVPTETKEQEISQATKQDGATAAETKEQGEEKHTDSFVATLAGSQEEKPVHAGDKWTYKRHVMTKFSTKMSVYHGSERSASEWPEVQILASAFTPDQGGFQPLTVVLHGKSGIGKSTLVRRIMLSWARGDLYQGTFSYVFLLHAREIEWRRESSFAELISREWPDSQAPVLEILSQPERLLFVLDSFDDMDSALKNGDPRLCEDWGTRQPTFILIRSLLRKVLLPKSSLIITVRDVGLDKLKSVVVSPRYLLVGGISVEKRLQLLLEHIPDEHQKMQVLCLDNCELLDQCQVLTVCSLIRKALELQKTVGGSSTPVCQTLTGLYATFMFHQLTPQEMSKPCLSREERAVLKSLCRMAVEGVWDMKSVFDSDDLMVHGLREDELCALFHMDILPRDSHCEESYTFFHLSLQHFCAALYYVLEGLDREGICPLFIEKIKNLMELKQTGFNTHLLWMKRFLFGLMSRDVLQSLERLLACPIPVTVRQKLLHWVSLLGQQPGPTAPVDTLDSFHCLFETQDEEFVCLALNSFQEVWLPINQKMDLIVSSFCLQRCQHLQKIRVDVKEIFSREQTMWPGIPHWMQNKVFINEQWKNFCSVLCTHPNLQQLDLGSSILNEWAMKALCAKLKHPTCKIQNLTFKNAQIMSGLQYLWMTLITNRNIRHLNLGSTYLKDEDVKIACEALKHPNCLLESLRLDHCGLTHTCYLMISQILMSTSLKSLGLAGNKVTDQGMKPLCDALKAPQCTLQKLMLENCSLSALSCQVLASALVGNRSLTHLCLANNCLGKEGVSLLSRSLRLPGCNLRRLILNHCGLDITGCGFLAFALMGNARLTHLSLSLNPLEDDGMKLLCEAMREPSCQLQDLELVRCQLTATCCTDLSYVISRSKYLKSLDLAANTLGDSGVMVLCEGLTQKKSLLTRLGLEACGLTSDCCEVLSSALSSNQRLTSINLVQNNFSPDGMMKLCSAFACSMSNLQIIGLWKWQFPAQIQKLLQEVQLLKPHVIVDGNWYSFDKEDRYWWKN</sequence>
<feature type="domain" description="Pyrin" evidence="7">
    <location>
        <begin position="53"/>
        <end position="149"/>
    </location>
</feature>
<evidence type="ECO:0000256" key="4">
    <source>
        <dbReference type="ARBA" id="ARBA00022741"/>
    </source>
</evidence>
<dbReference type="GO" id="GO:0005829">
    <property type="term" value="C:cytosol"/>
    <property type="evidence" value="ECO:0007669"/>
    <property type="project" value="TreeGrafter"/>
</dbReference>
<comment type="similarity">
    <text evidence="1">Belongs to the NLRP family.</text>
</comment>
<evidence type="ECO:0000256" key="1">
    <source>
        <dbReference type="ARBA" id="ARBA00008665"/>
    </source>
</evidence>
<keyword evidence="5" id="KW-0067">ATP-binding</keyword>
<dbReference type="HOGENOM" id="CLU_002274_2_1_1"/>
<dbReference type="InterPro" id="IPR032675">
    <property type="entry name" value="LRR_dom_sf"/>
</dbReference>
<dbReference type="GO" id="GO:0005794">
    <property type="term" value="C:Golgi apparatus"/>
    <property type="evidence" value="ECO:0007669"/>
    <property type="project" value="Ensembl"/>
</dbReference>
<dbReference type="OMA" id="WKISIHI"/>
<dbReference type="GO" id="GO:0005524">
    <property type="term" value="F:ATP binding"/>
    <property type="evidence" value="ECO:0007669"/>
    <property type="project" value="UniProtKB-KW"/>
</dbReference>
<dbReference type="GO" id="GO:0005739">
    <property type="term" value="C:mitochondrion"/>
    <property type="evidence" value="ECO:0007669"/>
    <property type="project" value="Ensembl"/>
</dbReference>
<dbReference type="Proteomes" id="UP000005225">
    <property type="component" value="Unassembled WGS sequence"/>
</dbReference>
<organism evidence="9 10">
    <name type="scientific">Otolemur garnettii</name>
    <name type="common">Small-eared galago</name>
    <name type="synonym">Garnett's greater bushbaby</name>
    <dbReference type="NCBI Taxonomy" id="30611"/>
    <lineage>
        <taxon>Eukaryota</taxon>
        <taxon>Metazoa</taxon>
        <taxon>Chordata</taxon>
        <taxon>Craniata</taxon>
        <taxon>Vertebrata</taxon>
        <taxon>Euteleostomi</taxon>
        <taxon>Mammalia</taxon>
        <taxon>Eutheria</taxon>
        <taxon>Euarchontoglires</taxon>
        <taxon>Primates</taxon>
        <taxon>Strepsirrhini</taxon>
        <taxon>Lorisiformes</taxon>
        <taxon>Galagidae</taxon>
        <taxon>Otolemur</taxon>
    </lineage>
</organism>
<dbReference type="CDD" id="cd08320">
    <property type="entry name" value="Pyrin_NALPs"/>
    <property type="match status" value="1"/>
</dbReference>
<dbReference type="GO" id="GO:0060473">
    <property type="term" value="C:cortical granule"/>
    <property type="evidence" value="ECO:0007669"/>
    <property type="project" value="Ensembl"/>
</dbReference>
<protein>
    <submittedName>
        <fullName evidence="9">NLR family pyrin domain containing 5</fullName>
    </submittedName>
</protein>
<dbReference type="SMART" id="SM00368">
    <property type="entry name" value="LRR_RI"/>
    <property type="match status" value="10"/>
</dbReference>
<dbReference type="InterPro" id="IPR004020">
    <property type="entry name" value="DAPIN"/>
</dbReference>
<dbReference type="GeneTree" id="ENSGT00940000162898"/>
<dbReference type="GO" id="GO:0140095">
    <property type="term" value="C:cytoplasmic lattice"/>
    <property type="evidence" value="ECO:0007669"/>
    <property type="project" value="Ensembl"/>
</dbReference>
<dbReference type="Pfam" id="PF17779">
    <property type="entry name" value="WHD_NOD2"/>
    <property type="match status" value="1"/>
</dbReference>
<dbReference type="Gene3D" id="1.10.533.10">
    <property type="entry name" value="Death Domain, Fas"/>
    <property type="match status" value="1"/>
</dbReference>
<dbReference type="EMBL" id="AAQR03119517">
    <property type="status" value="NOT_ANNOTATED_CDS"/>
    <property type="molecule type" value="Genomic_DNA"/>
</dbReference>
<keyword evidence="2" id="KW-0433">Leucine-rich repeat</keyword>
<dbReference type="SUPFAM" id="SSF52540">
    <property type="entry name" value="P-loop containing nucleoside triphosphate hydrolases"/>
    <property type="match status" value="1"/>
</dbReference>
<dbReference type="EMBL" id="AAQR03119515">
    <property type="status" value="NOT_ANNOTATED_CDS"/>
    <property type="molecule type" value="Genomic_DNA"/>
</dbReference>
<dbReference type="GO" id="GO:0005634">
    <property type="term" value="C:nucleus"/>
    <property type="evidence" value="ECO:0007669"/>
    <property type="project" value="Ensembl"/>
</dbReference>
<dbReference type="FunCoup" id="H0XCK3">
    <property type="interactions" value="112"/>
</dbReference>
<feature type="region of interest" description="Disordered" evidence="6">
    <location>
        <begin position="153"/>
        <end position="218"/>
    </location>
</feature>
<dbReference type="InterPro" id="IPR011029">
    <property type="entry name" value="DEATH-like_dom_sf"/>
</dbReference>
<dbReference type="PANTHER" id="PTHR45690">
    <property type="entry name" value="NACHT, LRR AND PYD DOMAINS-CONTAINING PROTEIN 12"/>
    <property type="match status" value="1"/>
</dbReference>
<dbReference type="PROSITE" id="PS50837">
    <property type="entry name" value="NACHT"/>
    <property type="match status" value="1"/>
</dbReference>
<dbReference type="PANTHER" id="PTHR45690:SF7">
    <property type="entry name" value="NACHT, LRR AND PYD DOMAINS-CONTAINING PROTEIN 5"/>
    <property type="match status" value="1"/>
</dbReference>
<evidence type="ECO:0000256" key="6">
    <source>
        <dbReference type="SAM" id="MobiDB-lite"/>
    </source>
</evidence>
<dbReference type="Pfam" id="PF17776">
    <property type="entry name" value="NLRC4_HD2"/>
    <property type="match status" value="1"/>
</dbReference>
<evidence type="ECO:0000256" key="3">
    <source>
        <dbReference type="ARBA" id="ARBA00022737"/>
    </source>
</evidence>
<dbReference type="InterPro" id="IPR001611">
    <property type="entry name" value="Leu-rich_rpt"/>
</dbReference>
<evidence type="ECO:0000259" key="8">
    <source>
        <dbReference type="PROSITE" id="PS50837"/>
    </source>
</evidence>
<dbReference type="Pfam" id="PF02758">
    <property type="entry name" value="PYRIN"/>
    <property type="match status" value="1"/>
</dbReference>
<evidence type="ECO:0000256" key="2">
    <source>
        <dbReference type="ARBA" id="ARBA00022614"/>
    </source>
</evidence>
<dbReference type="PROSITE" id="PS50824">
    <property type="entry name" value="DAPIN"/>
    <property type="match status" value="1"/>
</dbReference>
<name>H0XCK3_OTOGA</name>